<dbReference type="PANTHER" id="PTHR45947:SF3">
    <property type="entry name" value="SULFOQUINOVOSYL TRANSFERASE SQD2"/>
    <property type="match status" value="1"/>
</dbReference>
<evidence type="ECO:0000259" key="1">
    <source>
        <dbReference type="Pfam" id="PF00534"/>
    </source>
</evidence>
<protein>
    <submittedName>
        <fullName evidence="3">Glycosyltransferase family 1 protein</fullName>
    </submittedName>
</protein>
<dbReference type="EMBL" id="BAABFO010000001">
    <property type="protein sequence ID" value="GAA4323635.1"/>
    <property type="molecule type" value="Genomic_DNA"/>
</dbReference>
<dbReference type="CDD" id="cd03800">
    <property type="entry name" value="GT4_sucrose_synthase"/>
    <property type="match status" value="1"/>
</dbReference>
<evidence type="ECO:0000259" key="2">
    <source>
        <dbReference type="Pfam" id="PF13439"/>
    </source>
</evidence>
<dbReference type="Pfam" id="PF13439">
    <property type="entry name" value="Glyco_transf_4"/>
    <property type="match status" value="1"/>
</dbReference>
<dbReference type="InterPro" id="IPR050194">
    <property type="entry name" value="Glycosyltransferase_grp1"/>
</dbReference>
<organism evidence="3 4">
    <name type="scientific">Pigmentiphaga soli</name>
    <dbReference type="NCBI Taxonomy" id="1007095"/>
    <lineage>
        <taxon>Bacteria</taxon>
        <taxon>Pseudomonadati</taxon>
        <taxon>Pseudomonadota</taxon>
        <taxon>Betaproteobacteria</taxon>
        <taxon>Burkholderiales</taxon>
        <taxon>Alcaligenaceae</taxon>
        <taxon>Pigmentiphaga</taxon>
    </lineage>
</organism>
<name>A0ABP8GGN0_9BURK</name>
<dbReference type="PANTHER" id="PTHR45947">
    <property type="entry name" value="SULFOQUINOVOSYL TRANSFERASE SQD2"/>
    <property type="match status" value="1"/>
</dbReference>
<accession>A0ABP8GGN0</accession>
<feature type="domain" description="Glycosyl transferase family 1" evidence="1">
    <location>
        <begin position="208"/>
        <end position="386"/>
    </location>
</feature>
<feature type="domain" description="Glycosyltransferase subfamily 4-like N-terminal" evidence="2">
    <location>
        <begin position="23"/>
        <end position="200"/>
    </location>
</feature>
<gene>
    <name evidence="3" type="ORF">GCM10023144_04650</name>
</gene>
<proteinExistence type="predicted"/>
<dbReference type="Gene3D" id="3.40.50.2000">
    <property type="entry name" value="Glycogen Phosphorylase B"/>
    <property type="match status" value="2"/>
</dbReference>
<dbReference type="Proteomes" id="UP001501671">
    <property type="component" value="Unassembled WGS sequence"/>
</dbReference>
<reference evidence="4" key="1">
    <citation type="journal article" date="2019" name="Int. J. Syst. Evol. Microbiol.">
        <title>The Global Catalogue of Microorganisms (GCM) 10K type strain sequencing project: providing services to taxonomists for standard genome sequencing and annotation.</title>
        <authorList>
            <consortium name="The Broad Institute Genomics Platform"/>
            <consortium name="The Broad Institute Genome Sequencing Center for Infectious Disease"/>
            <person name="Wu L."/>
            <person name="Ma J."/>
        </authorList>
    </citation>
    <scope>NUCLEOTIDE SEQUENCE [LARGE SCALE GENOMIC DNA]</scope>
    <source>
        <strain evidence="4">JCM 17666</strain>
    </source>
</reference>
<keyword evidence="4" id="KW-1185">Reference proteome</keyword>
<dbReference type="SUPFAM" id="SSF53756">
    <property type="entry name" value="UDP-Glycosyltransferase/glycogen phosphorylase"/>
    <property type="match status" value="1"/>
</dbReference>
<dbReference type="InterPro" id="IPR001296">
    <property type="entry name" value="Glyco_trans_1"/>
</dbReference>
<sequence length="431" mass="47362">MLTIALISEHASPLAMAGSIDSGGQNVYVANVARRLAAMGHRVDVFTRQDDPTQPLILPWLDGIRVIHVPAGPPTALAKEDLLPHMEPFGRFLLRFMKRQSPSYDVIHANFFMSGLAALQPVRALGLPLVVTFHALDRVRRLHQGAADRFPEIRAEIESQLVREADCLIAECPQDRQDLIELYGADPSRIDIVPCGFDVTEFGPVDKAAARRALGWAPHAFSVLQLGRMVPRKGVDNVIRAVGVLRRRHAVDARLYVVGGNSVQPDERATPELGRLRGIAAEEGVSDLVTFCGRRDHDQLRMFYGAADVFVSTPWYEPFGITPVEAMACACPVIGADVGGIRYTVQDRRTGFLVPPRDAGTLAERLAWLAADPALRRRLGRSGRQRARRLFTWRGVASDLARVYERVAVSEPARIHVPAGRAIVPALAAVE</sequence>
<dbReference type="Pfam" id="PF00534">
    <property type="entry name" value="Glycos_transf_1"/>
    <property type="match status" value="1"/>
</dbReference>
<evidence type="ECO:0000313" key="4">
    <source>
        <dbReference type="Proteomes" id="UP001501671"/>
    </source>
</evidence>
<evidence type="ECO:0000313" key="3">
    <source>
        <dbReference type="EMBL" id="GAA4323635.1"/>
    </source>
</evidence>
<dbReference type="InterPro" id="IPR028098">
    <property type="entry name" value="Glyco_trans_4-like_N"/>
</dbReference>
<comment type="caution">
    <text evidence="3">The sequence shown here is derived from an EMBL/GenBank/DDBJ whole genome shotgun (WGS) entry which is preliminary data.</text>
</comment>